<accession>A0ABD3Q8R0</accession>
<gene>
    <name evidence="7" type="ORF">ACHAWO_011340</name>
</gene>
<keyword evidence="8" id="KW-1185">Reference proteome</keyword>
<keyword evidence="5" id="KW-0408">Iron</keyword>
<feature type="domain" description="Fe2OG dioxygenase" evidence="6">
    <location>
        <begin position="199"/>
        <end position="339"/>
    </location>
</feature>
<dbReference type="PANTHER" id="PTHR10869">
    <property type="entry name" value="PROLYL 4-HYDROXYLASE ALPHA SUBUNIT"/>
    <property type="match status" value="1"/>
</dbReference>
<sequence>MLHPYHYHAALLASSQSYHCLEYAIDKRRLVSSEHKCPKSTLSNHISDDVDLWKADGLLSNEWASSLPLPENALYDESLADRSRIAMNGAHPAALEGRCRINFQALSDQIQWLHIDPPVLSVDNFMSDNECDEILKLQDVSPPPGSGRVIRIESRVSDSNNERSGTTAVRSSTTWYVRFGAPAVKPLLRALLQLLPDVKLEQCEEVQLVRYQGGCQGFGWHEDTLGVNEATLEAGGQRIATLLIYLNDCENGRTLFRDLRGEDNQRLGVSPRKGRALLFFPCITGSTILGEAAARADLPRTTFGDVYFDQTRADHRTVHAGEPPGNNEQKNIAQIWIHSLEHSPRVFGRGLNRHDEASL</sequence>
<protein>
    <recommendedName>
        <fullName evidence="6">Fe2OG dioxygenase domain-containing protein</fullName>
    </recommendedName>
</protein>
<evidence type="ECO:0000313" key="8">
    <source>
        <dbReference type="Proteomes" id="UP001530400"/>
    </source>
</evidence>
<dbReference type="InterPro" id="IPR044862">
    <property type="entry name" value="Pro_4_hyd_alph_FE2OG_OXY"/>
</dbReference>
<dbReference type="Proteomes" id="UP001530400">
    <property type="component" value="Unassembled WGS sequence"/>
</dbReference>
<comment type="caution">
    <text evidence="7">The sequence shown here is derived from an EMBL/GenBank/DDBJ whole genome shotgun (WGS) entry which is preliminary data.</text>
</comment>
<dbReference type="GO" id="GO:0051213">
    <property type="term" value="F:dioxygenase activity"/>
    <property type="evidence" value="ECO:0007669"/>
    <property type="project" value="UniProtKB-KW"/>
</dbReference>
<evidence type="ECO:0000313" key="7">
    <source>
        <dbReference type="EMBL" id="KAL3796468.1"/>
    </source>
</evidence>
<keyword evidence="4" id="KW-0560">Oxidoreductase</keyword>
<dbReference type="Gene3D" id="2.60.120.620">
    <property type="entry name" value="q2cbj1_9rhob like domain"/>
    <property type="match status" value="1"/>
</dbReference>
<evidence type="ECO:0000256" key="2">
    <source>
        <dbReference type="ARBA" id="ARBA00022723"/>
    </source>
</evidence>
<dbReference type="AlphaFoldDB" id="A0ABD3Q8R0"/>
<evidence type="ECO:0000256" key="3">
    <source>
        <dbReference type="ARBA" id="ARBA00022964"/>
    </source>
</evidence>
<dbReference type="EMBL" id="JALLPJ020000294">
    <property type="protein sequence ID" value="KAL3796468.1"/>
    <property type="molecule type" value="Genomic_DNA"/>
</dbReference>
<dbReference type="SMART" id="SM00702">
    <property type="entry name" value="P4Hc"/>
    <property type="match status" value="1"/>
</dbReference>
<dbReference type="InterPro" id="IPR006620">
    <property type="entry name" value="Pro_4_hyd_alph"/>
</dbReference>
<dbReference type="PANTHER" id="PTHR10869:SF229">
    <property type="entry name" value="PROLYL 4-HYDROXYLASE ALPHA SUBUNIT DOMAIN-CONTAINING PROTEIN"/>
    <property type="match status" value="1"/>
</dbReference>
<comment type="cofactor">
    <cofactor evidence="1">
        <name>L-ascorbate</name>
        <dbReference type="ChEBI" id="CHEBI:38290"/>
    </cofactor>
</comment>
<keyword evidence="3" id="KW-0223">Dioxygenase</keyword>
<dbReference type="GO" id="GO:0046872">
    <property type="term" value="F:metal ion binding"/>
    <property type="evidence" value="ECO:0007669"/>
    <property type="project" value="UniProtKB-KW"/>
</dbReference>
<evidence type="ECO:0000256" key="4">
    <source>
        <dbReference type="ARBA" id="ARBA00023002"/>
    </source>
</evidence>
<dbReference type="InterPro" id="IPR045054">
    <property type="entry name" value="P4HA-like"/>
</dbReference>
<evidence type="ECO:0000259" key="6">
    <source>
        <dbReference type="PROSITE" id="PS51471"/>
    </source>
</evidence>
<name>A0ABD3Q8R0_9STRA</name>
<evidence type="ECO:0000256" key="1">
    <source>
        <dbReference type="ARBA" id="ARBA00001961"/>
    </source>
</evidence>
<dbReference type="InterPro" id="IPR005123">
    <property type="entry name" value="Oxoglu/Fe-dep_dioxygenase_dom"/>
</dbReference>
<proteinExistence type="predicted"/>
<organism evidence="7 8">
    <name type="scientific">Cyclotella atomus</name>
    <dbReference type="NCBI Taxonomy" id="382360"/>
    <lineage>
        <taxon>Eukaryota</taxon>
        <taxon>Sar</taxon>
        <taxon>Stramenopiles</taxon>
        <taxon>Ochrophyta</taxon>
        <taxon>Bacillariophyta</taxon>
        <taxon>Coscinodiscophyceae</taxon>
        <taxon>Thalassiosirophycidae</taxon>
        <taxon>Stephanodiscales</taxon>
        <taxon>Stephanodiscaceae</taxon>
        <taxon>Cyclotella</taxon>
    </lineage>
</organism>
<evidence type="ECO:0000256" key="5">
    <source>
        <dbReference type="ARBA" id="ARBA00023004"/>
    </source>
</evidence>
<reference evidence="7 8" key="1">
    <citation type="submission" date="2024-10" db="EMBL/GenBank/DDBJ databases">
        <title>Updated reference genomes for cyclostephanoid diatoms.</title>
        <authorList>
            <person name="Roberts W.R."/>
            <person name="Alverson A.J."/>
        </authorList>
    </citation>
    <scope>NUCLEOTIDE SEQUENCE [LARGE SCALE GENOMIC DNA]</scope>
    <source>
        <strain evidence="7 8">AJA010-31</strain>
    </source>
</reference>
<dbReference type="Pfam" id="PF13640">
    <property type="entry name" value="2OG-FeII_Oxy_3"/>
    <property type="match status" value="1"/>
</dbReference>
<keyword evidence="2" id="KW-0479">Metal-binding</keyword>
<dbReference type="PROSITE" id="PS51471">
    <property type="entry name" value="FE2OG_OXY"/>
    <property type="match status" value="1"/>
</dbReference>